<organism evidence="4 5">
    <name type="scientific">Christiangramia crocea</name>
    <dbReference type="NCBI Taxonomy" id="2904124"/>
    <lineage>
        <taxon>Bacteria</taxon>
        <taxon>Pseudomonadati</taxon>
        <taxon>Bacteroidota</taxon>
        <taxon>Flavobacteriia</taxon>
        <taxon>Flavobacteriales</taxon>
        <taxon>Flavobacteriaceae</taxon>
        <taxon>Christiangramia</taxon>
    </lineage>
</organism>
<sequence>MNGNRREEFLRQIAEENGINYKSSSPLSGGDINEVYLLEGQSEKFVVKINSAYRFPGMFEAEKSGLEKLAEPKIIDVPKAVAVGKAGERAYLILEYKSEGRKISSFWKSFGEQMAALHKTTSDNFGLEKDNFIGSLPQYNDKKARAAEFYISMRLHPQIKMAEEKGFQLNVSDNFYKTCEQLIPSERPSLIHGDLWNGNYLVNSDGLPCLIDPAVAFAPREMDLGMMKLFGGFDDQLFQIYNETFPLEPGWKKRIPLWQLYYLLVHLNIFGAGYRSQVTSIIKSFS</sequence>
<protein>
    <submittedName>
        <fullName evidence="4">Fructosamine kinase family protein</fullName>
    </submittedName>
</protein>
<dbReference type="InterPro" id="IPR016477">
    <property type="entry name" value="Fructo-/Ketosamine-3-kinase"/>
</dbReference>
<evidence type="ECO:0000259" key="3">
    <source>
        <dbReference type="PROSITE" id="PS50011"/>
    </source>
</evidence>
<dbReference type="GO" id="GO:0004672">
    <property type="term" value="F:protein kinase activity"/>
    <property type="evidence" value="ECO:0007669"/>
    <property type="project" value="InterPro"/>
</dbReference>
<evidence type="ECO:0000256" key="2">
    <source>
        <dbReference type="PIRNR" id="PIRNR006221"/>
    </source>
</evidence>
<reference evidence="4" key="1">
    <citation type="submission" date="2021-12" db="EMBL/GenBank/DDBJ databases">
        <title>Description of Gramella crocea sp. nov., a new bacterium isolated from activated sludge.</title>
        <authorList>
            <person name="Zhang X."/>
        </authorList>
    </citation>
    <scope>NUCLEOTIDE SEQUENCE</scope>
    <source>
        <strain evidence="4">YB25</strain>
    </source>
</reference>
<dbReference type="InterPro" id="IPR000719">
    <property type="entry name" value="Prot_kinase_dom"/>
</dbReference>
<feature type="domain" description="Protein kinase" evidence="3">
    <location>
        <begin position="21"/>
        <end position="286"/>
    </location>
</feature>
<dbReference type="Gene3D" id="3.30.200.20">
    <property type="entry name" value="Phosphorylase Kinase, domain 1"/>
    <property type="match status" value="1"/>
</dbReference>
<keyword evidence="5" id="KW-1185">Reference proteome</keyword>
<evidence type="ECO:0000313" key="4">
    <source>
        <dbReference type="EMBL" id="MCG9972275.1"/>
    </source>
</evidence>
<dbReference type="EMBL" id="JAJSON010000024">
    <property type="protein sequence ID" value="MCG9972275.1"/>
    <property type="molecule type" value="Genomic_DNA"/>
</dbReference>
<accession>A0A9X1UXS5</accession>
<keyword evidence="2 4" id="KW-0418">Kinase</keyword>
<dbReference type="GO" id="GO:0005524">
    <property type="term" value="F:ATP binding"/>
    <property type="evidence" value="ECO:0007669"/>
    <property type="project" value="InterPro"/>
</dbReference>
<dbReference type="Pfam" id="PF03881">
    <property type="entry name" value="Fructosamin_kin"/>
    <property type="match status" value="1"/>
</dbReference>
<proteinExistence type="inferred from homology"/>
<keyword evidence="2" id="KW-0808">Transferase</keyword>
<dbReference type="InterPro" id="IPR011009">
    <property type="entry name" value="Kinase-like_dom_sf"/>
</dbReference>
<evidence type="ECO:0000313" key="5">
    <source>
        <dbReference type="Proteomes" id="UP001139344"/>
    </source>
</evidence>
<dbReference type="RefSeq" id="WP_240099360.1">
    <property type="nucleotide sequence ID" value="NZ_JAJSON010000024.1"/>
</dbReference>
<dbReference type="PIRSF" id="PIRSF006221">
    <property type="entry name" value="Ketosamine-3-kinase"/>
    <property type="match status" value="1"/>
</dbReference>
<evidence type="ECO:0000256" key="1">
    <source>
        <dbReference type="ARBA" id="ARBA00009460"/>
    </source>
</evidence>
<dbReference type="PANTHER" id="PTHR12149:SF8">
    <property type="entry name" value="PROTEIN-RIBULOSAMINE 3-KINASE"/>
    <property type="match status" value="1"/>
</dbReference>
<dbReference type="PANTHER" id="PTHR12149">
    <property type="entry name" value="FRUCTOSAMINE 3 KINASE-RELATED PROTEIN"/>
    <property type="match status" value="1"/>
</dbReference>
<dbReference type="AlphaFoldDB" id="A0A9X1UXS5"/>
<comment type="similarity">
    <text evidence="1 2">Belongs to the fructosamine kinase family.</text>
</comment>
<comment type="caution">
    <text evidence="4">The sequence shown here is derived from an EMBL/GenBank/DDBJ whole genome shotgun (WGS) entry which is preliminary data.</text>
</comment>
<dbReference type="Gene3D" id="3.90.1200.10">
    <property type="match status" value="1"/>
</dbReference>
<dbReference type="SUPFAM" id="SSF56112">
    <property type="entry name" value="Protein kinase-like (PK-like)"/>
    <property type="match status" value="1"/>
</dbReference>
<dbReference type="PROSITE" id="PS50011">
    <property type="entry name" value="PROTEIN_KINASE_DOM"/>
    <property type="match status" value="1"/>
</dbReference>
<gene>
    <name evidence="4" type="ORF">LU635_11560</name>
</gene>
<dbReference type="Proteomes" id="UP001139344">
    <property type="component" value="Unassembled WGS sequence"/>
</dbReference>
<name>A0A9X1UXS5_9FLAO</name>